<dbReference type="SUPFAM" id="SSF47741">
    <property type="entry name" value="CO dehydrogenase ISP C-domain like"/>
    <property type="match status" value="1"/>
</dbReference>
<feature type="domain" description="2Fe-2S ferredoxin-type" evidence="6">
    <location>
        <begin position="10"/>
        <end position="62"/>
    </location>
</feature>
<sequence>MAERQFVSINVNGSVQRRQIEPRQLLVHFLRTECGLTGTHVGCDTAYCGACTVHLDGDPVKSCNVIAVQADLRSVRTVEGLEHDDHLHALQEAFSEHHALQCGFCTPGMLMAACALLESGSEIDEASVRKALSGNVCRCTGYQNIVTAVLAAAQQVKETHSEN</sequence>
<dbReference type="Proteomes" id="UP001242045">
    <property type="component" value="Unassembled WGS sequence"/>
</dbReference>
<comment type="caution">
    <text evidence="8">The sequence shown here is derived from an EMBL/GenBank/DDBJ whole genome shotgun (WGS) entry which is preliminary data.</text>
</comment>
<keyword evidence="1" id="KW-0001">2Fe-2S</keyword>
<dbReference type="InterPro" id="IPR001041">
    <property type="entry name" value="2Fe-2S_ferredoxin-type"/>
</dbReference>
<gene>
    <name evidence="8" type="ORF">J2W31_005980</name>
</gene>
<evidence type="ECO:0000256" key="5">
    <source>
        <dbReference type="ARBA" id="ARBA00023014"/>
    </source>
</evidence>
<evidence type="ECO:0000313" key="9">
    <source>
        <dbReference type="Proteomes" id="UP001242045"/>
    </source>
</evidence>
<accession>A0AAW8D984</accession>
<dbReference type="InterPro" id="IPR036010">
    <property type="entry name" value="2Fe-2S_ferredoxin-like_sf"/>
</dbReference>
<organism evidence="8 9">
    <name type="scientific">Variovorax boronicumulans</name>
    <dbReference type="NCBI Taxonomy" id="436515"/>
    <lineage>
        <taxon>Bacteria</taxon>
        <taxon>Pseudomonadati</taxon>
        <taxon>Pseudomonadota</taxon>
        <taxon>Betaproteobacteria</taxon>
        <taxon>Burkholderiales</taxon>
        <taxon>Comamonadaceae</taxon>
        <taxon>Variovorax</taxon>
    </lineage>
</organism>
<keyword evidence="5" id="KW-0411">Iron-sulfur</keyword>
<name>A0AAW8D984_9BURK</name>
<evidence type="ECO:0000256" key="4">
    <source>
        <dbReference type="ARBA" id="ARBA00023004"/>
    </source>
</evidence>
<evidence type="ECO:0000313" key="8">
    <source>
        <dbReference type="EMBL" id="MDP9896839.1"/>
    </source>
</evidence>
<dbReference type="RefSeq" id="WP_306882533.1">
    <property type="nucleotide sequence ID" value="NZ_JAUSRD010000021.1"/>
</dbReference>
<dbReference type="GO" id="GO:0043885">
    <property type="term" value="F:anaerobic carbon-monoxide dehydrogenase activity"/>
    <property type="evidence" value="ECO:0007669"/>
    <property type="project" value="UniProtKB-EC"/>
</dbReference>
<dbReference type="InterPro" id="IPR051452">
    <property type="entry name" value="Diverse_Oxidoreductases"/>
</dbReference>
<dbReference type="Pfam" id="PF01799">
    <property type="entry name" value="Fer2_2"/>
    <property type="match status" value="1"/>
</dbReference>
<dbReference type="InterPro" id="IPR012675">
    <property type="entry name" value="Beta-grasp_dom_sf"/>
</dbReference>
<dbReference type="Gene3D" id="1.10.150.120">
    <property type="entry name" value="[2Fe-2S]-binding domain"/>
    <property type="match status" value="1"/>
</dbReference>
<dbReference type="Gene3D" id="3.10.20.30">
    <property type="match status" value="1"/>
</dbReference>
<proteinExistence type="predicted"/>
<dbReference type="AlphaFoldDB" id="A0AAW8D984"/>
<keyword evidence="4" id="KW-0408">Iron</keyword>
<keyword evidence="3 8" id="KW-0560">Oxidoreductase</keyword>
<dbReference type="PANTHER" id="PTHR44379">
    <property type="entry name" value="OXIDOREDUCTASE WITH IRON-SULFUR SUBUNIT"/>
    <property type="match status" value="1"/>
</dbReference>
<protein>
    <submittedName>
        <fullName evidence="8">Carbon-monoxide dehydrogenase small subunit</fullName>
        <ecNumber evidence="8">1.2.7.4</ecNumber>
    </submittedName>
</protein>
<feature type="domain" description="[2Fe-2S]-binding" evidence="7">
    <location>
        <begin position="77"/>
        <end position="149"/>
    </location>
</feature>
<dbReference type="SUPFAM" id="SSF54292">
    <property type="entry name" value="2Fe-2S ferredoxin-like"/>
    <property type="match status" value="1"/>
</dbReference>
<dbReference type="InterPro" id="IPR006058">
    <property type="entry name" value="2Fe2S_fd_BS"/>
</dbReference>
<reference evidence="8" key="1">
    <citation type="submission" date="2023-07" db="EMBL/GenBank/DDBJ databases">
        <title>Sorghum-associated microbial communities from plants grown in Nebraska, USA.</title>
        <authorList>
            <person name="Schachtman D."/>
        </authorList>
    </citation>
    <scope>NUCLEOTIDE SEQUENCE</scope>
    <source>
        <strain evidence="8">DS3754</strain>
    </source>
</reference>
<dbReference type="FunFam" id="1.10.150.120:FF:000003">
    <property type="entry name" value="Carbon monoxide dehydrogenase, small subunit"/>
    <property type="match status" value="1"/>
</dbReference>
<dbReference type="EMBL" id="JAUSRD010000021">
    <property type="protein sequence ID" value="MDP9896839.1"/>
    <property type="molecule type" value="Genomic_DNA"/>
</dbReference>
<evidence type="ECO:0000259" key="6">
    <source>
        <dbReference type="Pfam" id="PF00111"/>
    </source>
</evidence>
<dbReference type="InterPro" id="IPR002888">
    <property type="entry name" value="2Fe-2S-bd"/>
</dbReference>
<dbReference type="GO" id="GO:0046872">
    <property type="term" value="F:metal ion binding"/>
    <property type="evidence" value="ECO:0007669"/>
    <property type="project" value="UniProtKB-KW"/>
</dbReference>
<keyword evidence="2" id="KW-0479">Metal-binding</keyword>
<evidence type="ECO:0000256" key="2">
    <source>
        <dbReference type="ARBA" id="ARBA00022723"/>
    </source>
</evidence>
<dbReference type="PANTHER" id="PTHR44379:SF5">
    <property type="entry name" value="OXIDOREDUCTASE WITH IRON-SULFUR SUBUNIT"/>
    <property type="match status" value="1"/>
</dbReference>
<dbReference type="PROSITE" id="PS00197">
    <property type="entry name" value="2FE2S_FER_1"/>
    <property type="match status" value="1"/>
</dbReference>
<dbReference type="Pfam" id="PF00111">
    <property type="entry name" value="Fer2"/>
    <property type="match status" value="1"/>
</dbReference>
<evidence type="ECO:0000256" key="1">
    <source>
        <dbReference type="ARBA" id="ARBA00022714"/>
    </source>
</evidence>
<dbReference type="EC" id="1.2.7.4" evidence="8"/>
<evidence type="ECO:0000256" key="3">
    <source>
        <dbReference type="ARBA" id="ARBA00023002"/>
    </source>
</evidence>
<evidence type="ECO:0000259" key="7">
    <source>
        <dbReference type="Pfam" id="PF01799"/>
    </source>
</evidence>
<dbReference type="InterPro" id="IPR036884">
    <property type="entry name" value="2Fe-2S-bd_dom_sf"/>
</dbReference>
<dbReference type="GO" id="GO:0051537">
    <property type="term" value="F:2 iron, 2 sulfur cluster binding"/>
    <property type="evidence" value="ECO:0007669"/>
    <property type="project" value="UniProtKB-KW"/>
</dbReference>